<organism evidence="1 2">
    <name type="scientific">Brevundimonas phage vB_BpoS-Kikimora</name>
    <dbReference type="NCBI Taxonomy" id="2948601"/>
    <lineage>
        <taxon>Viruses</taxon>
        <taxon>Duplodnaviria</taxon>
        <taxon>Heunggongvirae</taxon>
        <taxon>Uroviricota</taxon>
        <taxon>Caudoviricetes</taxon>
        <taxon>Jeanschmidtviridae</taxon>
        <taxon>Kikimoravirus</taxon>
        <taxon>Kikimoravirus kikimora</taxon>
    </lineage>
</organism>
<accession>A0A9E7MSG3</accession>
<keyword evidence="2" id="KW-1185">Reference proteome</keyword>
<protein>
    <submittedName>
        <fullName evidence="1">Uncharacterized protein</fullName>
    </submittedName>
</protein>
<proteinExistence type="predicted"/>
<reference evidence="1 2" key="1">
    <citation type="submission" date="2022-05" db="EMBL/GenBank/DDBJ databases">
        <authorList>
            <person name="Friedrich I."/>
            <person name="Poehlein A."/>
            <person name="Schneider D."/>
            <person name="Hertel R."/>
            <person name="Daniel R."/>
        </authorList>
    </citation>
    <scope>NUCLEOTIDE SEQUENCE [LARGE SCALE GENOMIC DNA]</scope>
</reference>
<dbReference type="EMBL" id="ON529857">
    <property type="protein sequence ID" value="USN15259.1"/>
    <property type="molecule type" value="Genomic_DNA"/>
</dbReference>
<sequence length="126" mass="14103">MTYRDFLLRICVDAETEVRRAYTCPHKLKGALRGIDEARETVNPADLRGLLSSARQDTADCLALAQAMGDPDDMVARYWILRLRDQQLEWVATVVSAMLYNEGEKPIVPPTLRAWNKAASILGRGA</sequence>
<gene>
    <name evidence="1" type="ORF">KIKIMORA_01130</name>
</gene>
<evidence type="ECO:0000313" key="1">
    <source>
        <dbReference type="EMBL" id="USN15259.1"/>
    </source>
</evidence>
<evidence type="ECO:0000313" key="2">
    <source>
        <dbReference type="Proteomes" id="UP001056576"/>
    </source>
</evidence>
<dbReference type="Proteomes" id="UP001056576">
    <property type="component" value="Segment"/>
</dbReference>
<name>A0A9E7MSG3_9CAUD</name>